<reference evidence="9 10" key="1">
    <citation type="journal article" date="2016" name="Int. J. Syst. Evol. Microbiol.">
        <title>Descriptions of Anaerotaenia torta gen. nov., sp. nov. and Anaerocolumna cellulosilytica gen. nov., sp. nov. isolated from a methanogenic reactor of cattle waste.</title>
        <authorList>
            <person name="Uek A."/>
            <person name="Ohtaki Y."/>
            <person name="Kaku N."/>
            <person name="Ueki K."/>
        </authorList>
    </citation>
    <scope>NUCLEOTIDE SEQUENCE [LARGE SCALE GENOMIC DNA]</scope>
    <source>
        <strain evidence="9 10">SN021</strain>
    </source>
</reference>
<protein>
    <recommendedName>
        <fullName evidence="7 8">Peptidyl-tRNA hydrolase</fullName>
        <shortName evidence="8">Pth</shortName>
        <ecNumber evidence="1 8">3.1.1.29</ecNumber>
    </recommendedName>
</protein>
<dbReference type="GO" id="GO:0006515">
    <property type="term" value="P:protein quality control for misfolded or incompletely synthesized proteins"/>
    <property type="evidence" value="ECO:0007669"/>
    <property type="project" value="UniProtKB-UniRule"/>
</dbReference>
<dbReference type="CDD" id="cd00462">
    <property type="entry name" value="PTH"/>
    <property type="match status" value="1"/>
</dbReference>
<dbReference type="HAMAP" id="MF_00083">
    <property type="entry name" value="Pept_tRNA_hydro_bact"/>
    <property type="match status" value="1"/>
</dbReference>
<dbReference type="GO" id="GO:0072344">
    <property type="term" value="P:rescue of stalled ribosome"/>
    <property type="evidence" value="ECO:0007669"/>
    <property type="project" value="UniProtKB-UniRule"/>
</dbReference>
<dbReference type="PANTHER" id="PTHR17224:SF1">
    <property type="entry name" value="PEPTIDYL-TRNA HYDROLASE"/>
    <property type="match status" value="1"/>
</dbReference>
<dbReference type="RefSeq" id="WP_184093841.1">
    <property type="nucleotide sequence ID" value="NZ_AP023367.1"/>
</dbReference>
<organism evidence="9 10">
    <name type="scientific">Anaerocolumna cellulosilytica</name>
    <dbReference type="NCBI Taxonomy" id="433286"/>
    <lineage>
        <taxon>Bacteria</taxon>
        <taxon>Bacillati</taxon>
        <taxon>Bacillota</taxon>
        <taxon>Clostridia</taxon>
        <taxon>Lachnospirales</taxon>
        <taxon>Lachnospiraceae</taxon>
        <taxon>Anaerocolumna</taxon>
    </lineage>
</organism>
<proteinExistence type="inferred from homology"/>
<keyword evidence="2 8" id="KW-0820">tRNA-binding</keyword>
<feature type="binding site" evidence="8">
    <location>
        <position position="66"/>
    </location>
    <ligand>
        <name>tRNA</name>
        <dbReference type="ChEBI" id="CHEBI:17843"/>
    </ligand>
</feature>
<evidence type="ECO:0000256" key="2">
    <source>
        <dbReference type="ARBA" id="ARBA00022555"/>
    </source>
</evidence>
<comment type="subunit">
    <text evidence="8">Monomer.</text>
</comment>
<dbReference type="InterPro" id="IPR001328">
    <property type="entry name" value="Pept_tRNA_hydro"/>
</dbReference>
<evidence type="ECO:0000256" key="8">
    <source>
        <dbReference type="HAMAP-Rule" id="MF_00083"/>
    </source>
</evidence>
<feature type="binding site" evidence="8">
    <location>
        <position position="64"/>
    </location>
    <ligand>
        <name>tRNA</name>
        <dbReference type="ChEBI" id="CHEBI:17843"/>
    </ligand>
</feature>
<dbReference type="PANTHER" id="PTHR17224">
    <property type="entry name" value="PEPTIDYL-TRNA HYDROLASE"/>
    <property type="match status" value="1"/>
</dbReference>
<dbReference type="EMBL" id="AP023367">
    <property type="protein sequence ID" value="BCJ92628.1"/>
    <property type="molecule type" value="Genomic_DNA"/>
</dbReference>
<feature type="site" description="Discriminates between blocked and unblocked aminoacyl-tRNA" evidence="8">
    <location>
        <position position="9"/>
    </location>
</feature>
<evidence type="ECO:0000256" key="7">
    <source>
        <dbReference type="ARBA" id="ARBA00050038"/>
    </source>
</evidence>
<evidence type="ECO:0000256" key="6">
    <source>
        <dbReference type="ARBA" id="ARBA00048707"/>
    </source>
</evidence>
<dbReference type="EC" id="3.1.1.29" evidence="1 8"/>
<dbReference type="InterPro" id="IPR018171">
    <property type="entry name" value="Pept_tRNA_hydro_CS"/>
</dbReference>
<evidence type="ECO:0000256" key="3">
    <source>
        <dbReference type="ARBA" id="ARBA00022801"/>
    </source>
</evidence>
<evidence type="ECO:0000256" key="1">
    <source>
        <dbReference type="ARBA" id="ARBA00013260"/>
    </source>
</evidence>
<keyword evidence="3 8" id="KW-0378">Hydrolase</keyword>
<feature type="binding site" evidence="8">
    <location>
        <position position="14"/>
    </location>
    <ligand>
        <name>tRNA</name>
        <dbReference type="ChEBI" id="CHEBI:17843"/>
    </ligand>
</feature>
<dbReference type="PROSITE" id="PS01196">
    <property type="entry name" value="PEPT_TRNA_HYDROL_2"/>
    <property type="match status" value="1"/>
</dbReference>
<name>A0A6S6R0W7_9FIRM</name>
<feature type="active site" description="Proton acceptor" evidence="8">
    <location>
        <position position="19"/>
    </location>
</feature>
<comment type="subcellular location">
    <subcellularLocation>
        <location evidence="8">Cytoplasm</location>
    </subcellularLocation>
</comment>
<dbReference type="GO" id="GO:0005737">
    <property type="term" value="C:cytoplasm"/>
    <property type="evidence" value="ECO:0007669"/>
    <property type="project" value="UniProtKB-SubCell"/>
</dbReference>
<dbReference type="GO" id="GO:0004045">
    <property type="term" value="F:peptidyl-tRNA hydrolase activity"/>
    <property type="evidence" value="ECO:0007669"/>
    <property type="project" value="UniProtKB-UniRule"/>
</dbReference>
<keyword evidence="10" id="KW-1185">Reference proteome</keyword>
<dbReference type="AlphaFoldDB" id="A0A6S6R0W7"/>
<comment type="similarity">
    <text evidence="5 8">Belongs to the PTH family.</text>
</comment>
<dbReference type="Pfam" id="PF01195">
    <property type="entry name" value="Pept_tRNA_hydro"/>
    <property type="match status" value="1"/>
</dbReference>
<comment type="function">
    <text evidence="8">Catalyzes the release of premature peptidyl moieties from peptidyl-tRNA molecules trapped in stalled 50S ribosomal subunits, and thus maintains levels of free tRNAs and 50S ribosomes.</text>
</comment>
<feature type="binding site" evidence="8">
    <location>
        <position position="112"/>
    </location>
    <ligand>
        <name>tRNA</name>
        <dbReference type="ChEBI" id="CHEBI:17843"/>
    </ligand>
</feature>
<dbReference type="SUPFAM" id="SSF53178">
    <property type="entry name" value="Peptidyl-tRNA hydrolase-like"/>
    <property type="match status" value="1"/>
</dbReference>
<dbReference type="GO" id="GO:0000049">
    <property type="term" value="F:tRNA binding"/>
    <property type="evidence" value="ECO:0007669"/>
    <property type="project" value="UniProtKB-UniRule"/>
</dbReference>
<evidence type="ECO:0000256" key="5">
    <source>
        <dbReference type="ARBA" id="ARBA00038063"/>
    </source>
</evidence>
<accession>A0A6S6R0W7</accession>
<dbReference type="KEGG" id="acel:acsn021_01970"/>
<evidence type="ECO:0000313" key="10">
    <source>
        <dbReference type="Proteomes" id="UP000515561"/>
    </source>
</evidence>
<dbReference type="InterPro" id="IPR036416">
    <property type="entry name" value="Pept_tRNA_hydro_sf"/>
</dbReference>
<keyword evidence="4 8" id="KW-0694">RNA-binding</keyword>
<feature type="site" description="Stabilizes the basic form of H active site to accept a proton" evidence="8">
    <location>
        <position position="91"/>
    </location>
</feature>
<keyword evidence="8" id="KW-0963">Cytoplasm</keyword>
<dbReference type="NCBIfam" id="TIGR00447">
    <property type="entry name" value="pth"/>
    <property type="match status" value="1"/>
</dbReference>
<evidence type="ECO:0000256" key="4">
    <source>
        <dbReference type="ARBA" id="ARBA00022884"/>
    </source>
</evidence>
<comment type="catalytic activity">
    <reaction evidence="6 8">
        <text>an N-acyl-L-alpha-aminoacyl-tRNA + H2O = an N-acyl-L-amino acid + a tRNA + H(+)</text>
        <dbReference type="Rhea" id="RHEA:54448"/>
        <dbReference type="Rhea" id="RHEA-COMP:10123"/>
        <dbReference type="Rhea" id="RHEA-COMP:13883"/>
        <dbReference type="ChEBI" id="CHEBI:15377"/>
        <dbReference type="ChEBI" id="CHEBI:15378"/>
        <dbReference type="ChEBI" id="CHEBI:59874"/>
        <dbReference type="ChEBI" id="CHEBI:78442"/>
        <dbReference type="ChEBI" id="CHEBI:138191"/>
        <dbReference type="EC" id="3.1.1.29"/>
    </reaction>
</comment>
<gene>
    <name evidence="8 9" type="primary">pth</name>
    <name evidence="9" type="ORF">acsn021_01970</name>
</gene>
<dbReference type="Gene3D" id="3.40.50.1470">
    <property type="entry name" value="Peptidyl-tRNA hydrolase"/>
    <property type="match status" value="1"/>
</dbReference>
<evidence type="ECO:0000313" key="9">
    <source>
        <dbReference type="EMBL" id="BCJ92628.1"/>
    </source>
</evidence>
<dbReference type="FunFam" id="3.40.50.1470:FF:000001">
    <property type="entry name" value="Peptidyl-tRNA hydrolase"/>
    <property type="match status" value="1"/>
</dbReference>
<sequence>MYIIVGLGNPTREYQATRHNVGFDAITRLSDDYNIPLSLKKHKAICGTGYIGSEKVVLAQPQTYMNLSGESVRELVDFYKVSTENVIVIYDDISLEPGQLRIRKKGSAGGHNGIKSIIAHLNTQEFPRIKVGVGDKPAGWDLADYVLSRFTKEEEPIMRDALRKTSEAVKDMLLDGIEPAMNLHNRK</sequence>
<comment type="function">
    <text evidence="8">Hydrolyzes ribosome-free peptidyl-tRNAs (with 1 or more amino acids incorporated), which drop off the ribosome during protein synthesis, or as a result of ribosome stalling.</text>
</comment>
<dbReference type="Proteomes" id="UP000515561">
    <property type="component" value="Chromosome"/>
</dbReference>